<evidence type="ECO:0000256" key="1">
    <source>
        <dbReference type="SAM" id="SignalP"/>
    </source>
</evidence>
<dbReference type="OMA" id="DIACEME"/>
<feature type="signal peptide" evidence="1">
    <location>
        <begin position="1"/>
        <end position="18"/>
    </location>
</feature>
<feature type="chain" id="PRO_5004558893" evidence="1">
    <location>
        <begin position="19"/>
        <end position="393"/>
    </location>
</feature>
<evidence type="ECO:0000313" key="2">
    <source>
        <dbReference type="EMBL" id="EPR80082.1"/>
    </source>
</evidence>
<comment type="caution">
    <text evidence="2">The sequence shown here is derived from an EMBL/GenBank/DDBJ whole genome shotgun (WGS) entry which is preliminary data.</text>
</comment>
<keyword evidence="1" id="KW-0732">Signal</keyword>
<accession>S7WE89</accession>
<reference evidence="3" key="1">
    <citation type="journal article" date="2013" name="PLoS Genet.">
        <title>The genome of Spraguea lophii and the basis of host-microsporidian interactions.</title>
        <authorList>
            <person name="Campbell S.E."/>
            <person name="Williams T.A."/>
            <person name="Yousuf A."/>
            <person name="Soanes D.M."/>
            <person name="Paszkiewicz K.H."/>
            <person name="Williams B.A.P."/>
        </authorList>
    </citation>
    <scope>NUCLEOTIDE SEQUENCE [LARGE SCALE GENOMIC DNA]</scope>
    <source>
        <strain evidence="3">42_110</strain>
    </source>
</reference>
<protein>
    <submittedName>
        <fullName evidence="2">Uncharacterized protein</fullName>
    </submittedName>
</protein>
<keyword evidence="3" id="KW-1185">Reference proteome</keyword>
<dbReference type="InParanoid" id="S7WE89"/>
<sequence>MLIFLSFISAFYVITIMCKQVELIGSLKGCLETKVNSACDTIKTPLQNKVLCSSISSLCSELPNCFQKLMCKEKTTDKLLPSYQCFLDFIVSVNQGLISAIIKMEGNCEGCLQSTLEQFICKEVCEISNIIQEGNRKLVWSIVCIFRYIIDEICDLLGKSSAVEIEKTDTLITNINNDLLNQIKTRHLKLKDEMVNIINNITTFTNTELASVITEANNSIYKQIEKIIDPKNDKPIIPQLIFPKPEILCPFLTFINDGMITLIENALTESVKDNKLFVEKAEKMAITQIALILNNGDKNLVDALNGKLNNLLRKLFKIVWKITKNEIIDIKKVLSETSALYIHEIRKMCGDILPDVEAQIIQVEEYILLETKKFLYCYNKSIIHQMIPTDCFK</sequence>
<gene>
    <name evidence="2" type="ORF">SLOPH_871</name>
</gene>
<name>S7WE89_SPRLO</name>
<dbReference type="AlphaFoldDB" id="S7WE89"/>
<dbReference type="HOGENOM" id="CLU_702430_0_0_1"/>
<dbReference type="EMBL" id="ATCN01000018">
    <property type="protein sequence ID" value="EPR80082.1"/>
    <property type="molecule type" value="Genomic_DNA"/>
</dbReference>
<organism evidence="2 3">
    <name type="scientific">Spraguea lophii (strain 42_110)</name>
    <name type="common">Microsporidian parasite</name>
    <dbReference type="NCBI Taxonomy" id="1358809"/>
    <lineage>
        <taxon>Eukaryota</taxon>
        <taxon>Fungi</taxon>
        <taxon>Fungi incertae sedis</taxon>
        <taxon>Microsporidia</taxon>
        <taxon>Spragueidae</taxon>
        <taxon>Spraguea</taxon>
    </lineage>
</organism>
<dbReference type="Proteomes" id="UP000014978">
    <property type="component" value="Unassembled WGS sequence"/>
</dbReference>
<evidence type="ECO:0000313" key="3">
    <source>
        <dbReference type="Proteomes" id="UP000014978"/>
    </source>
</evidence>
<dbReference type="VEuPathDB" id="MicrosporidiaDB:SLOPH_871"/>
<proteinExistence type="predicted"/>